<dbReference type="InterPro" id="IPR009387">
    <property type="entry name" value="HigB-2"/>
</dbReference>
<dbReference type="OrthoDB" id="9812066at2"/>
<accession>Q3AQ54</accession>
<dbReference type="STRING" id="340177.Cag_1618"/>
<sequence>MRVFKNKWFNHWASREGISDDVLFGAAKEIIIGNVEANLGGYLFKKRLPRQGKGKSGGYRVIVGFKKQNNDRIIYLYGFSKSQAATISKKEEAALKMVSSEFVAYSDEQISRLIQQQYIMEVLSNE</sequence>
<protein>
    <recommendedName>
        <fullName evidence="2">Type II toxin-antitoxin system RelE/ParE family toxin</fullName>
    </recommendedName>
</protein>
<dbReference type="PIRSF" id="PIRSF018634">
    <property type="entry name" value="UCP018634"/>
    <property type="match status" value="1"/>
</dbReference>
<dbReference type="EMBL" id="CP000108">
    <property type="protein sequence ID" value="ABB28871.1"/>
    <property type="molecule type" value="Genomic_DNA"/>
</dbReference>
<evidence type="ECO:0008006" key="2">
    <source>
        <dbReference type="Google" id="ProtNLM"/>
    </source>
</evidence>
<dbReference type="Pfam" id="PF06296">
    <property type="entry name" value="RelE"/>
    <property type="match status" value="1"/>
</dbReference>
<dbReference type="eggNOG" id="COG4737">
    <property type="taxonomic scope" value="Bacteria"/>
</dbReference>
<proteinExistence type="predicted"/>
<dbReference type="KEGG" id="cch:Cag_1618"/>
<dbReference type="AlphaFoldDB" id="Q3AQ54"/>
<name>Q3AQ54_CHLCH</name>
<evidence type="ECO:0000313" key="1">
    <source>
        <dbReference type="EMBL" id="ABB28871.1"/>
    </source>
</evidence>
<gene>
    <name evidence="1" type="ordered locus">Cag_1618</name>
</gene>
<reference evidence="1" key="1">
    <citation type="submission" date="2005-08" db="EMBL/GenBank/DDBJ databases">
        <title>Complete sequence of Chlorobium chlorochromatii CaD3.</title>
        <authorList>
            <person name="Copeland A."/>
            <person name="Lucas S."/>
            <person name="Lapidus A."/>
            <person name="Barry K."/>
            <person name="Detter J.C."/>
            <person name="Glavina T."/>
            <person name="Hammon N."/>
            <person name="Israni S."/>
            <person name="Pitluck S."/>
            <person name="Bryant D."/>
            <person name="Schmutz J."/>
            <person name="Larimer F."/>
            <person name="Land M."/>
            <person name="Kyrpides N."/>
            <person name="Ivanova N."/>
            <person name="Richardson P."/>
        </authorList>
    </citation>
    <scope>NUCLEOTIDE SEQUENCE [LARGE SCALE GENOMIC DNA]</scope>
    <source>
        <strain evidence="1">CaD3</strain>
    </source>
</reference>
<organism evidence="1">
    <name type="scientific">Chlorobium chlorochromatii (strain CaD3)</name>
    <dbReference type="NCBI Taxonomy" id="340177"/>
    <lineage>
        <taxon>Bacteria</taxon>
        <taxon>Pseudomonadati</taxon>
        <taxon>Chlorobiota</taxon>
        <taxon>Chlorobiia</taxon>
        <taxon>Chlorobiales</taxon>
        <taxon>Chlorobiaceae</taxon>
        <taxon>Chlorobium/Pelodictyon group</taxon>
        <taxon>Chlorobium</taxon>
    </lineage>
</organism>
<dbReference type="HOGENOM" id="CLU_132631_0_0_10"/>